<dbReference type="InterPro" id="IPR052155">
    <property type="entry name" value="Biofilm_reg_signaling"/>
</dbReference>
<dbReference type="InterPro" id="IPR001610">
    <property type="entry name" value="PAC"/>
</dbReference>
<dbReference type="Gene3D" id="3.30.450.20">
    <property type="entry name" value="PAS domain"/>
    <property type="match status" value="2"/>
</dbReference>
<keyword evidence="1" id="KW-0175">Coiled coil</keyword>
<dbReference type="AlphaFoldDB" id="A0AAN1XA35"/>
<dbReference type="PANTHER" id="PTHR44757">
    <property type="entry name" value="DIGUANYLATE CYCLASE DGCP"/>
    <property type="match status" value="1"/>
</dbReference>
<feature type="domain" description="GGDEF" evidence="4">
    <location>
        <begin position="329"/>
        <end position="464"/>
    </location>
</feature>
<dbReference type="CDD" id="cd00130">
    <property type="entry name" value="PAS"/>
    <property type="match status" value="2"/>
</dbReference>
<accession>A0AAN1XA35</accession>
<name>A0AAN1XA35_9PROT</name>
<dbReference type="EMBL" id="AP023423">
    <property type="protein sequence ID" value="BCK87600.1"/>
    <property type="molecule type" value="Genomic_DNA"/>
</dbReference>
<dbReference type="FunFam" id="3.30.70.270:FF:000001">
    <property type="entry name" value="Diguanylate cyclase domain protein"/>
    <property type="match status" value="1"/>
</dbReference>
<dbReference type="SMART" id="SM00267">
    <property type="entry name" value="GGDEF"/>
    <property type="match status" value="1"/>
</dbReference>
<dbReference type="SUPFAM" id="SSF55073">
    <property type="entry name" value="Nucleotide cyclase"/>
    <property type="match status" value="1"/>
</dbReference>
<feature type="domain" description="PAC" evidence="3">
    <location>
        <begin position="245"/>
        <end position="297"/>
    </location>
</feature>
<feature type="domain" description="PAS" evidence="2">
    <location>
        <begin position="50"/>
        <end position="122"/>
    </location>
</feature>
<dbReference type="CDD" id="cd01949">
    <property type="entry name" value="GGDEF"/>
    <property type="match status" value="1"/>
</dbReference>
<dbReference type="Pfam" id="PF08448">
    <property type="entry name" value="PAS_4"/>
    <property type="match status" value="2"/>
</dbReference>
<feature type="coiled-coil region" evidence="1">
    <location>
        <begin position="5"/>
        <end position="57"/>
    </location>
</feature>
<evidence type="ECO:0000259" key="3">
    <source>
        <dbReference type="PROSITE" id="PS50113"/>
    </source>
</evidence>
<dbReference type="InterPro" id="IPR035965">
    <property type="entry name" value="PAS-like_dom_sf"/>
</dbReference>
<feature type="domain" description="PAS" evidence="2">
    <location>
        <begin position="171"/>
        <end position="241"/>
    </location>
</feature>
<dbReference type="SUPFAM" id="SSF55785">
    <property type="entry name" value="PYP-like sensor domain (PAS domain)"/>
    <property type="match status" value="2"/>
</dbReference>
<dbReference type="RefSeq" id="WP_237246170.1">
    <property type="nucleotide sequence ID" value="NZ_AP023423.1"/>
</dbReference>
<evidence type="ECO:0000313" key="5">
    <source>
        <dbReference type="EMBL" id="BCK87600.1"/>
    </source>
</evidence>
<dbReference type="InterPro" id="IPR000014">
    <property type="entry name" value="PAS"/>
</dbReference>
<dbReference type="InterPro" id="IPR029787">
    <property type="entry name" value="Nucleotide_cyclase"/>
</dbReference>
<gene>
    <name evidence="5" type="ORF">MIZ01_1391</name>
</gene>
<dbReference type="Gene3D" id="3.30.70.270">
    <property type="match status" value="1"/>
</dbReference>
<evidence type="ECO:0000256" key="1">
    <source>
        <dbReference type="SAM" id="Coils"/>
    </source>
</evidence>
<dbReference type="PROSITE" id="PS50112">
    <property type="entry name" value="PAS"/>
    <property type="match status" value="2"/>
</dbReference>
<evidence type="ECO:0000259" key="4">
    <source>
        <dbReference type="PROSITE" id="PS50887"/>
    </source>
</evidence>
<evidence type="ECO:0000259" key="2">
    <source>
        <dbReference type="PROSITE" id="PS50112"/>
    </source>
</evidence>
<proteinExistence type="predicted"/>
<keyword evidence="6" id="KW-1185">Reference proteome</keyword>
<evidence type="ECO:0000313" key="6">
    <source>
        <dbReference type="Proteomes" id="UP001320326"/>
    </source>
</evidence>
<dbReference type="PROSITE" id="PS50113">
    <property type="entry name" value="PAC"/>
    <property type="match status" value="1"/>
</dbReference>
<dbReference type="KEGG" id="seme:MIZ01_1391"/>
<dbReference type="InterPro" id="IPR000160">
    <property type="entry name" value="GGDEF_dom"/>
</dbReference>
<dbReference type="Pfam" id="PF00990">
    <property type="entry name" value="GGDEF"/>
    <property type="match status" value="1"/>
</dbReference>
<organism evidence="5 6">
    <name type="scientific">Sideroxyarcus emersonii</name>
    <dbReference type="NCBI Taxonomy" id="2764705"/>
    <lineage>
        <taxon>Bacteria</taxon>
        <taxon>Pseudomonadati</taxon>
        <taxon>Pseudomonadota</taxon>
        <taxon>Betaproteobacteria</taxon>
        <taxon>Nitrosomonadales</taxon>
        <taxon>Gallionellaceae</taxon>
        <taxon>Sideroxyarcus</taxon>
    </lineage>
</organism>
<protein>
    <recommendedName>
        <fullName evidence="7">Diguanylate cyclase</fullName>
    </recommendedName>
</protein>
<dbReference type="SMART" id="SM00091">
    <property type="entry name" value="PAS"/>
    <property type="match status" value="2"/>
</dbReference>
<evidence type="ECO:0008006" key="7">
    <source>
        <dbReference type="Google" id="ProtNLM"/>
    </source>
</evidence>
<dbReference type="GO" id="GO:0003824">
    <property type="term" value="F:catalytic activity"/>
    <property type="evidence" value="ECO:0007669"/>
    <property type="project" value="UniProtKB-ARBA"/>
</dbReference>
<sequence length="465" mass="52885">MGDSLENLRHELEVSRHALAEAEERYARLNAEGLAAADEFENARKQIERVKQEWMAALDVVEAPIFLHDRDFHVLRCNRAYQQCAGLPYSEIIGRRYFEVFPKTHAPLRNCLQSLEKKIEAGHEEEVEFGDQVFRSRAYTVNDELGAYLYSVHILEDVTERRQAAEALAANEKKFRELVESLSDWVWEVDEQGRYTYCSPRVKDMLGYDPEELLGKSPFDLMPSAEAAKVRDIFASHIAARKPLKCLENTNRHKNGHLLVLETSGTPIFDADGKFKGYRGIDRDITDRKRLEQELEYQAHTDVLTGLHNRRHFFELAEQELARSKRYGKQLSLLMLDVDQFKILNDTYGHHVGDLVLQKLSQICAQTLREIDIAGRIGGEEFAILLPETRSDHAQEVAERLRVAIAGATVPQESGGFPVQFTVSIGVTSLVAADTQIDEMLRRADVALYVAKEAGRNRVCTEEVA</sequence>
<reference evidence="5 6" key="1">
    <citation type="journal article" date="2022" name="Int. J. Syst. Evol. Microbiol.">
        <title>&lt;i&gt;Sideroxyarcus emersonii&lt;/i&gt; gen. nov. sp. nov., a neutrophilic, microaerobic iron- and thiosulfate-oxidizing bacterium isolated from iron-rich wetland sediment.</title>
        <authorList>
            <person name="Kato S."/>
            <person name="Itoh T."/>
            <person name="Iino T."/>
            <person name="Ohkuma M."/>
        </authorList>
    </citation>
    <scope>NUCLEOTIDE SEQUENCE [LARGE SCALE GENOMIC DNA]</scope>
    <source>
        <strain evidence="5 6">MIZ01</strain>
    </source>
</reference>
<dbReference type="Proteomes" id="UP001320326">
    <property type="component" value="Chromosome"/>
</dbReference>
<dbReference type="SMART" id="SM00086">
    <property type="entry name" value="PAC"/>
    <property type="match status" value="1"/>
</dbReference>
<dbReference type="InterPro" id="IPR043128">
    <property type="entry name" value="Rev_trsase/Diguanyl_cyclase"/>
</dbReference>
<dbReference type="NCBIfam" id="TIGR00254">
    <property type="entry name" value="GGDEF"/>
    <property type="match status" value="1"/>
</dbReference>
<dbReference type="NCBIfam" id="TIGR00229">
    <property type="entry name" value="sensory_box"/>
    <property type="match status" value="2"/>
</dbReference>
<dbReference type="PANTHER" id="PTHR44757:SF2">
    <property type="entry name" value="BIOFILM ARCHITECTURE MAINTENANCE PROTEIN MBAA"/>
    <property type="match status" value="1"/>
</dbReference>
<dbReference type="InterPro" id="IPR013656">
    <property type="entry name" value="PAS_4"/>
</dbReference>
<dbReference type="PROSITE" id="PS50887">
    <property type="entry name" value="GGDEF"/>
    <property type="match status" value="1"/>
</dbReference>
<dbReference type="InterPro" id="IPR000700">
    <property type="entry name" value="PAS-assoc_C"/>
</dbReference>